<dbReference type="InterPro" id="IPR012106">
    <property type="entry name" value="Phage_Mu_Gp1"/>
</dbReference>
<proteinExistence type="predicted"/>
<dbReference type="PIRSF" id="PIRSF016624">
    <property type="entry name" value="Mu_prophg_I"/>
    <property type="match status" value="1"/>
</dbReference>
<accession>A0A1G7K7U5</accession>
<reference evidence="1 2" key="1">
    <citation type="submission" date="2016-10" db="EMBL/GenBank/DDBJ databases">
        <authorList>
            <person name="de Groot N.N."/>
        </authorList>
    </citation>
    <scope>NUCLEOTIDE SEQUENCE [LARGE SCALE GENOMIC DNA]</scope>
    <source>
        <strain evidence="2">DSM 938 / 37b4</strain>
    </source>
</reference>
<dbReference type="Pfam" id="PF10123">
    <property type="entry name" value="Mu-like_Pro"/>
    <property type="match status" value="1"/>
</dbReference>
<name>A0A1G7K7U5_RHOCA</name>
<dbReference type="OrthoDB" id="7306769at2"/>
<sequence>MALHYATCELDLAPEGAVPEWVHLFPPGKMTGRDGRVFDLADPAAVIRDFKSRGVDLPIDYEHQNDRPESKQNGPVPAAGWIKELRLGEKGLWGRVEWTATARELIGEREYRYLSPVFVFDGKTGKILRLKGAGLVHNPNLHLTALASEEPAMNAPETDGTQPTEATDVLRKLAEALSLPPESDPAAILKAVLAALKTQQGPATATARETADPARFVPIEAVSELLTHHNARVATMHEQDARRRVDGALRDGHITPAMRDWATALCMQDTASFDSFLAKSPAPYAHLHRVAINGLPPGTAGSVAAATAEEAAICAQLGIKPDRLAK</sequence>
<protein>
    <submittedName>
        <fullName evidence="1">Mu-like prophage I protein</fullName>
    </submittedName>
</protein>
<dbReference type="EMBL" id="FNAY01000009">
    <property type="protein sequence ID" value="SDF32939.1"/>
    <property type="molecule type" value="Genomic_DNA"/>
</dbReference>
<dbReference type="AlphaFoldDB" id="A0A1G7K7U5"/>
<evidence type="ECO:0000313" key="2">
    <source>
        <dbReference type="Proteomes" id="UP000183812"/>
    </source>
</evidence>
<gene>
    <name evidence="1" type="ORF">SAMN04244550_02075</name>
</gene>
<dbReference type="RefSeq" id="WP_074554054.1">
    <property type="nucleotide sequence ID" value="NZ_CP119563.1"/>
</dbReference>
<dbReference type="Proteomes" id="UP000183812">
    <property type="component" value="Unassembled WGS sequence"/>
</dbReference>
<evidence type="ECO:0000313" key="1">
    <source>
        <dbReference type="EMBL" id="SDF32939.1"/>
    </source>
</evidence>
<organism evidence="1 2">
    <name type="scientific">Rhodobacter capsulatus</name>
    <name type="common">Rhodopseudomonas capsulata</name>
    <dbReference type="NCBI Taxonomy" id="1061"/>
    <lineage>
        <taxon>Bacteria</taxon>
        <taxon>Pseudomonadati</taxon>
        <taxon>Pseudomonadota</taxon>
        <taxon>Alphaproteobacteria</taxon>
        <taxon>Rhodobacterales</taxon>
        <taxon>Rhodobacter group</taxon>
        <taxon>Rhodobacter</taxon>
    </lineage>
</organism>